<dbReference type="EMBL" id="MFLZ01000041">
    <property type="protein sequence ID" value="OGG79183.1"/>
    <property type="molecule type" value="Genomic_DNA"/>
</dbReference>
<dbReference type="STRING" id="1798512.A3A39_03640"/>
<dbReference type="InterPro" id="IPR005234">
    <property type="entry name" value="ScpB_csome_segregation"/>
</dbReference>
<evidence type="ECO:0008006" key="7">
    <source>
        <dbReference type="Google" id="ProtNLM"/>
    </source>
</evidence>
<name>A0A1F6F046_9BACT</name>
<keyword evidence="2" id="KW-0132">Cell division</keyword>
<keyword evidence="1" id="KW-0963">Cytoplasm</keyword>
<dbReference type="InterPro" id="IPR036390">
    <property type="entry name" value="WH_DNA-bd_sf"/>
</dbReference>
<dbReference type="GO" id="GO:0051301">
    <property type="term" value="P:cell division"/>
    <property type="evidence" value="ECO:0007669"/>
    <property type="project" value="UniProtKB-KW"/>
</dbReference>
<evidence type="ECO:0000313" key="5">
    <source>
        <dbReference type="EMBL" id="OGG79183.1"/>
    </source>
</evidence>
<dbReference type="Proteomes" id="UP000177372">
    <property type="component" value="Unassembled WGS sequence"/>
</dbReference>
<dbReference type="PANTHER" id="PTHR34298:SF2">
    <property type="entry name" value="SEGREGATION AND CONDENSATION PROTEIN B"/>
    <property type="match status" value="1"/>
</dbReference>
<dbReference type="Gene3D" id="1.10.10.10">
    <property type="entry name" value="Winged helix-like DNA-binding domain superfamily/Winged helix DNA-binding domain"/>
    <property type="match status" value="2"/>
</dbReference>
<organism evidence="5 6">
    <name type="scientific">Candidatus Kaiserbacteria bacterium RIFCSPLOWO2_01_FULL_54_13</name>
    <dbReference type="NCBI Taxonomy" id="1798512"/>
    <lineage>
        <taxon>Bacteria</taxon>
        <taxon>Candidatus Kaiseribacteriota</taxon>
    </lineage>
</organism>
<sequence>MSSEETAKRAHAFLFIEGGSMSRRKLAGLLKCSPSELQGALDAITERLKGTGLSLVQSETEASLVVSNDATKEVEAALKEELSRDIGDAGLEVLAIVLYIGPSTRTRIDYIRGVNSSSTLRNLLARGLLERAGNPKDAREYLYRPTTETLAYLGVEKSKNLPDYDTIVRELAAFETHKQPVESQNDTDSTA</sequence>
<dbReference type="AlphaFoldDB" id="A0A1F6F046"/>
<accession>A0A1F6F046</accession>
<gene>
    <name evidence="5" type="ORF">A3A39_03640</name>
</gene>
<dbReference type="PANTHER" id="PTHR34298">
    <property type="entry name" value="SEGREGATION AND CONDENSATION PROTEIN B"/>
    <property type="match status" value="1"/>
</dbReference>
<protein>
    <recommendedName>
        <fullName evidence="7">SMC-Scp complex subunit ScpB</fullName>
    </recommendedName>
</protein>
<evidence type="ECO:0000313" key="6">
    <source>
        <dbReference type="Proteomes" id="UP000177372"/>
    </source>
</evidence>
<evidence type="ECO:0000256" key="3">
    <source>
        <dbReference type="ARBA" id="ARBA00022829"/>
    </source>
</evidence>
<dbReference type="GO" id="GO:0051304">
    <property type="term" value="P:chromosome separation"/>
    <property type="evidence" value="ECO:0007669"/>
    <property type="project" value="InterPro"/>
</dbReference>
<keyword evidence="4" id="KW-0131">Cell cycle</keyword>
<reference evidence="5 6" key="1">
    <citation type="journal article" date="2016" name="Nat. Commun.">
        <title>Thousands of microbial genomes shed light on interconnected biogeochemical processes in an aquifer system.</title>
        <authorList>
            <person name="Anantharaman K."/>
            <person name="Brown C.T."/>
            <person name="Hug L.A."/>
            <person name="Sharon I."/>
            <person name="Castelle C.J."/>
            <person name="Probst A.J."/>
            <person name="Thomas B.C."/>
            <person name="Singh A."/>
            <person name="Wilkins M.J."/>
            <person name="Karaoz U."/>
            <person name="Brodie E.L."/>
            <person name="Williams K.H."/>
            <person name="Hubbard S.S."/>
            <person name="Banfield J.F."/>
        </authorList>
    </citation>
    <scope>NUCLEOTIDE SEQUENCE [LARGE SCALE GENOMIC DNA]</scope>
</reference>
<dbReference type="InterPro" id="IPR036388">
    <property type="entry name" value="WH-like_DNA-bd_sf"/>
</dbReference>
<comment type="caution">
    <text evidence="5">The sequence shown here is derived from an EMBL/GenBank/DDBJ whole genome shotgun (WGS) entry which is preliminary data.</text>
</comment>
<evidence type="ECO:0000256" key="2">
    <source>
        <dbReference type="ARBA" id="ARBA00022618"/>
    </source>
</evidence>
<proteinExistence type="predicted"/>
<dbReference type="Pfam" id="PF04079">
    <property type="entry name" value="SMC_ScpB"/>
    <property type="match status" value="1"/>
</dbReference>
<dbReference type="SUPFAM" id="SSF46785">
    <property type="entry name" value="Winged helix' DNA-binding domain"/>
    <property type="match status" value="2"/>
</dbReference>
<keyword evidence="3" id="KW-0159">Chromosome partition</keyword>
<evidence type="ECO:0000256" key="4">
    <source>
        <dbReference type="ARBA" id="ARBA00023306"/>
    </source>
</evidence>
<evidence type="ECO:0000256" key="1">
    <source>
        <dbReference type="ARBA" id="ARBA00022490"/>
    </source>
</evidence>